<dbReference type="Proteomes" id="UP000625682">
    <property type="component" value="Unassembled WGS sequence"/>
</dbReference>
<comment type="caution">
    <text evidence="2">The sequence shown here is derived from an EMBL/GenBank/DDBJ whole genome shotgun (WGS) entry which is preliminary data.</text>
</comment>
<keyword evidence="3" id="KW-1185">Reference proteome</keyword>
<organism evidence="2 3">
    <name type="scientific">Streptomyces lacrimifluminis</name>
    <dbReference type="NCBI Taxonomy" id="1500077"/>
    <lineage>
        <taxon>Bacteria</taxon>
        <taxon>Bacillati</taxon>
        <taxon>Actinomycetota</taxon>
        <taxon>Actinomycetes</taxon>
        <taxon>Kitasatosporales</taxon>
        <taxon>Streptomycetaceae</taxon>
        <taxon>Streptomyces</taxon>
    </lineage>
</organism>
<sequence length="71" mass="7299">MVLGRECGDQAAEVPSSGDPGTHVEPTRHGLSAERGTSERPRSDPAPGCPFPAPDPTEESAATFSPPVATE</sequence>
<proteinExistence type="predicted"/>
<evidence type="ECO:0000313" key="2">
    <source>
        <dbReference type="EMBL" id="GGJ42709.1"/>
    </source>
</evidence>
<evidence type="ECO:0000313" key="3">
    <source>
        <dbReference type="Proteomes" id="UP000625682"/>
    </source>
</evidence>
<dbReference type="EMBL" id="BMMU01000014">
    <property type="protein sequence ID" value="GGJ42709.1"/>
    <property type="molecule type" value="Genomic_DNA"/>
</dbReference>
<gene>
    <name evidence="2" type="ORF">GCM10012282_44450</name>
</gene>
<accession>A0A917NZ38</accession>
<reference evidence="2" key="2">
    <citation type="submission" date="2020-09" db="EMBL/GenBank/DDBJ databases">
        <authorList>
            <person name="Sun Q."/>
            <person name="Zhou Y."/>
        </authorList>
    </citation>
    <scope>NUCLEOTIDE SEQUENCE</scope>
    <source>
        <strain evidence="2">CGMCC 4.7272</strain>
    </source>
</reference>
<reference evidence="2" key="1">
    <citation type="journal article" date="2014" name="Int. J. Syst. Evol. Microbiol.">
        <title>Complete genome sequence of Corynebacterium casei LMG S-19264T (=DSM 44701T), isolated from a smear-ripened cheese.</title>
        <authorList>
            <consortium name="US DOE Joint Genome Institute (JGI-PGF)"/>
            <person name="Walter F."/>
            <person name="Albersmeier A."/>
            <person name="Kalinowski J."/>
            <person name="Ruckert C."/>
        </authorList>
    </citation>
    <scope>NUCLEOTIDE SEQUENCE</scope>
    <source>
        <strain evidence="2">CGMCC 4.7272</strain>
    </source>
</reference>
<feature type="compositionally biased region" description="Basic and acidic residues" evidence="1">
    <location>
        <begin position="25"/>
        <end position="43"/>
    </location>
</feature>
<dbReference type="AlphaFoldDB" id="A0A917NZ38"/>
<feature type="region of interest" description="Disordered" evidence="1">
    <location>
        <begin position="1"/>
        <end position="71"/>
    </location>
</feature>
<protein>
    <submittedName>
        <fullName evidence="2">Uncharacterized protein</fullName>
    </submittedName>
</protein>
<name>A0A917NZ38_9ACTN</name>
<evidence type="ECO:0000256" key="1">
    <source>
        <dbReference type="SAM" id="MobiDB-lite"/>
    </source>
</evidence>